<reference evidence="3" key="1">
    <citation type="submission" date="2022-11" db="UniProtKB">
        <authorList>
            <consortium name="WormBaseParasite"/>
        </authorList>
    </citation>
    <scope>IDENTIFICATION</scope>
</reference>
<dbReference type="WBParaSite" id="PSAMB.scaffold9957size4486.g32908.t1">
    <property type="protein sequence ID" value="PSAMB.scaffold9957size4486.g32908.t1"/>
    <property type="gene ID" value="PSAMB.scaffold9957size4486.g32908"/>
</dbReference>
<dbReference type="Proteomes" id="UP000887566">
    <property type="component" value="Unplaced"/>
</dbReference>
<evidence type="ECO:0000256" key="1">
    <source>
        <dbReference type="SAM" id="MobiDB-lite"/>
    </source>
</evidence>
<protein>
    <submittedName>
        <fullName evidence="3">Uncharacterized protein</fullName>
    </submittedName>
</protein>
<sequence length="93" mass="10215">MSMGESIGRASSTDQPTTRRTRTRGGIDTPSDRDNAKHTTLALRRRSNAAADARRGTTLAADKFQSPASRRASQPARRPVSSVIEYGWTEARR</sequence>
<proteinExistence type="predicted"/>
<feature type="compositionally biased region" description="Low complexity" evidence="1">
    <location>
        <begin position="65"/>
        <end position="79"/>
    </location>
</feature>
<name>A0A914XVT1_9BILA</name>
<evidence type="ECO:0000313" key="3">
    <source>
        <dbReference type="WBParaSite" id="PSAMB.scaffold9957size4486.g32908.t1"/>
    </source>
</evidence>
<keyword evidence="2" id="KW-1185">Reference proteome</keyword>
<evidence type="ECO:0000313" key="2">
    <source>
        <dbReference type="Proteomes" id="UP000887566"/>
    </source>
</evidence>
<organism evidence="2 3">
    <name type="scientific">Plectus sambesii</name>
    <dbReference type="NCBI Taxonomy" id="2011161"/>
    <lineage>
        <taxon>Eukaryota</taxon>
        <taxon>Metazoa</taxon>
        <taxon>Ecdysozoa</taxon>
        <taxon>Nematoda</taxon>
        <taxon>Chromadorea</taxon>
        <taxon>Plectida</taxon>
        <taxon>Plectina</taxon>
        <taxon>Plectoidea</taxon>
        <taxon>Plectidae</taxon>
        <taxon>Plectus</taxon>
    </lineage>
</organism>
<accession>A0A914XVT1</accession>
<feature type="region of interest" description="Disordered" evidence="1">
    <location>
        <begin position="1"/>
        <end position="93"/>
    </location>
</feature>
<dbReference type="AlphaFoldDB" id="A0A914XVT1"/>